<dbReference type="Proteomes" id="UP001219934">
    <property type="component" value="Unassembled WGS sequence"/>
</dbReference>
<feature type="non-terminal residue" evidence="2">
    <location>
        <position position="89"/>
    </location>
</feature>
<evidence type="ECO:0000313" key="2">
    <source>
        <dbReference type="EMBL" id="KAJ4918120.1"/>
    </source>
</evidence>
<comment type="caution">
    <text evidence="2">The sequence shown here is derived from an EMBL/GenBank/DDBJ whole genome shotgun (WGS) entry which is preliminary data.</text>
</comment>
<gene>
    <name evidence="2" type="ORF">JOQ06_009980</name>
</gene>
<reference evidence="2" key="1">
    <citation type="submission" date="2022-11" db="EMBL/GenBank/DDBJ databases">
        <title>Chromosome-level genome of Pogonophryne albipinna.</title>
        <authorList>
            <person name="Jo E."/>
        </authorList>
    </citation>
    <scope>NUCLEOTIDE SEQUENCE</scope>
    <source>
        <strain evidence="2">SGF0006</strain>
        <tissue evidence="2">Muscle</tissue>
    </source>
</reference>
<proteinExistence type="predicted"/>
<evidence type="ECO:0000256" key="1">
    <source>
        <dbReference type="SAM" id="SignalP"/>
    </source>
</evidence>
<name>A0AAD6F2B9_9TELE</name>
<keyword evidence="3" id="KW-1185">Reference proteome</keyword>
<keyword evidence="1" id="KW-0732">Signal</keyword>
<dbReference type="AlphaFoldDB" id="A0AAD6F2B9"/>
<sequence length="89" mass="9751">MILVLLQVVIDSVTENNGCPQRAREQGHGTENTHVAQMQTFGHNIEDGVLATSGLDAAGASTTRRWMDHFDQMKADGYFVGSFLDKSLI</sequence>
<dbReference type="EMBL" id="JAPTMU010000749">
    <property type="protein sequence ID" value="KAJ4918120.1"/>
    <property type="molecule type" value="Genomic_DNA"/>
</dbReference>
<organism evidence="2 3">
    <name type="scientific">Pogonophryne albipinna</name>
    <dbReference type="NCBI Taxonomy" id="1090488"/>
    <lineage>
        <taxon>Eukaryota</taxon>
        <taxon>Metazoa</taxon>
        <taxon>Chordata</taxon>
        <taxon>Craniata</taxon>
        <taxon>Vertebrata</taxon>
        <taxon>Euteleostomi</taxon>
        <taxon>Actinopterygii</taxon>
        <taxon>Neopterygii</taxon>
        <taxon>Teleostei</taxon>
        <taxon>Neoteleostei</taxon>
        <taxon>Acanthomorphata</taxon>
        <taxon>Eupercaria</taxon>
        <taxon>Perciformes</taxon>
        <taxon>Notothenioidei</taxon>
        <taxon>Pogonophryne</taxon>
    </lineage>
</organism>
<evidence type="ECO:0000313" key="3">
    <source>
        <dbReference type="Proteomes" id="UP001219934"/>
    </source>
</evidence>
<protein>
    <recommendedName>
        <fullName evidence="4">MHC class I antigen</fullName>
    </recommendedName>
</protein>
<evidence type="ECO:0008006" key="4">
    <source>
        <dbReference type="Google" id="ProtNLM"/>
    </source>
</evidence>
<feature type="chain" id="PRO_5042267430" description="MHC class I antigen" evidence="1">
    <location>
        <begin position="16"/>
        <end position="89"/>
    </location>
</feature>
<accession>A0AAD6F2B9</accession>
<feature type="signal peptide" evidence="1">
    <location>
        <begin position="1"/>
        <end position="15"/>
    </location>
</feature>